<dbReference type="SUPFAM" id="SSF143865">
    <property type="entry name" value="CorA soluble domain-like"/>
    <property type="match status" value="1"/>
</dbReference>
<evidence type="ECO:0000256" key="6">
    <source>
        <dbReference type="SAM" id="MobiDB-lite"/>
    </source>
</evidence>
<dbReference type="PANTHER" id="PTHR21535:SF55">
    <property type="entry name" value="MAGNESIUM TRANSPORTER ALR1-RELATED"/>
    <property type="match status" value="1"/>
</dbReference>
<evidence type="ECO:0000256" key="3">
    <source>
        <dbReference type="ARBA" id="ARBA00022692"/>
    </source>
</evidence>
<dbReference type="InterPro" id="IPR002523">
    <property type="entry name" value="MgTranspt_CorA/ZnTranspt_ZntB"/>
</dbReference>
<name>A0A0D1Y2K2_9PEZI</name>
<keyword evidence="9" id="KW-1185">Reference proteome</keyword>
<dbReference type="Proteomes" id="UP000053259">
    <property type="component" value="Unassembled WGS sequence"/>
</dbReference>
<feature type="region of interest" description="Disordered" evidence="6">
    <location>
        <begin position="1"/>
        <end position="60"/>
    </location>
</feature>
<sequence>MQSATSPINIAPEESVPRLVVRDGDNNELLLDLNDHRAQPSSMPRADASPRPRRGTLASMYDGQPDLLRADQILANNEHAIVEDDDASDNGAATGQTRAMFGRRGSQSPVVARRSTVRRQRPNLSRNCSPSSSRSSSRSTRNSVHAFAEGHRRRERAGTVNSKAASSVDLALKRTASRGSHARRPTFSGRDDESDSGHSSAEEDVCYPGSQNDRGSDAYSIAYSQLDELVEEQELERAKENEEASPATPKNVTQPSTASRRTNGPTTSEEDFDELEKHKICQQNNIFETTRSSRQHLEKRSWTFFSSELDDVIHSSTIGGLLEEGETFQHLFELSSNEEGCWWLDALNPTEDEVAALCKAFGVHSLTREDIATKDPREKIELFRTYYFVSFRSFYQNKDDEDYLEPVSHYAIVFKQGLLTFSSHQGPHTKNVLQRIGRLRDYLSLNSDWICYALIDDIVDSFMPVIRDLENEVDTIEDEIFVARDEDARPILRKIAESRKKSMSLLRLLGNKPDVIKGFAKRCNEGFAAAPSTSVGMYLSDIQDHILTYRDNLTHSEQLLSRLHNNFLAQLNVEHIASGNKVNKLLGRVTLFATILVPLNLVTGLFGMNVPIPGMHTDNLAWFFGIVGVILSFVCVALTVAKRMKFI</sequence>
<dbReference type="FunFam" id="1.20.58.340:FF:000027">
    <property type="entry name" value="CorA family metal ion transporter (Eurofung)"/>
    <property type="match status" value="1"/>
</dbReference>
<reference evidence="8 9" key="1">
    <citation type="submission" date="2015-01" db="EMBL/GenBank/DDBJ databases">
        <title>The Genome Sequence of Ochroconis gallopava CBS43764.</title>
        <authorList>
            <consortium name="The Broad Institute Genomics Platform"/>
            <person name="Cuomo C."/>
            <person name="de Hoog S."/>
            <person name="Gorbushina A."/>
            <person name="Stielow B."/>
            <person name="Teixiera M."/>
            <person name="Abouelleil A."/>
            <person name="Chapman S.B."/>
            <person name="Priest M."/>
            <person name="Young S.K."/>
            <person name="Wortman J."/>
            <person name="Nusbaum C."/>
            <person name="Birren B."/>
        </authorList>
    </citation>
    <scope>NUCLEOTIDE SEQUENCE [LARGE SCALE GENOMIC DNA]</scope>
    <source>
        <strain evidence="8 9">CBS 43764</strain>
    </source>
</reference>
<dbReference type="RefSeq" id="XP_016219150.1">
    <property type="nucleotide sequence ID" value="XM_016352893.1"/>
</dbReference>
<evidence type="ECO:0000313" key="8">
    <source>
        <dbReference type="EMBL" id="KIW09281.1"/>
    </source>
</evidence>
<dbReference type="InterPro" id="IPR045861">
    <property type="entry name" value="CorA_cytoplasmic_dom"/>
</dbReference>
<evidence type="ECO:0000256" key="1">
    <source>
        <dbReference type="ARBA" id="ARBA00004141"/>
    </source>
</evidence>
<dbReference type="InterPro" id="IPR045863">
    <property type="entry name" value="CorA_TM1_TM2"/>
</dbReference>
<dbReference type="STRING" id="253628.A0A0D1Y2K2"/>
<dbReference type="EMBL" id="KN847529">
    <property type="protein sequence ID" value="KIW09281.1"/>
    <property type="molecule type" value="Genomic_DNA"/>
</dbReference>
<dbReference type="SUPFAM" id="SSF144083">
    <property type="entry name" value="Magnesium transport protein CorA, transmembrane region"/>
    <property type="match status" value="1"/>
</dbReference>
<dbReference type="Gene3D" id="1.20.58.340">
    <property type="entry name" value="Magnesium transport protein CorA, transmembrane region"/>
    <property type="match status" value="2"/>
</dbReference>
<dbReference type="FunCoup" id="A0A0D1Y2K2">
    <property type="interactions" value="31"/>
</dbReference>
<dbReference type="VEuPathDB" id="FungiDB:PV09_00202"/>
<dbReference type="AlphaFoldDB" id="A0A0D1Y2K2"/>
<dbReference type="PANTHER" id="PTHR21535">
    <property type="entry name" value="MAGNESIUM AND COBALT TRANSPORT PROTEIN/MITOCHONDRIAL IMPORT INNER MEMBRANE TRANSLOCASE SUBUNIT TIM8"/>
    <property type="match status" value="1"/>
</dbReference>
<organism evidence="8 9">
    <name type="scientific">Verruconis gallopava</name>
    <dbReference type="NCBI Taxonomy" id="253628"/>
    <lineage>
        <taxon>Eukaryota</taxon>
        <taxon>Fungi</taxon>
        <taxon>Dikarya</taxon>
        <taxon>Ascomycota</taxon>
        <taxon>Pezizomycotina</taxon>
        <taxon>Dothideomycetes</taxon>
        <taxon>Pleosporomycetidae</taxon>
        <taxon>Venturiales</taxon>
        <taxon>Sympoventuriaceae</taxon>
        <taxon>Verruconis</taxon>
    </lineage>
</organism>
<keyword evidence="4 7" id="KW-1133">Transmembrane helix</keyword>
<feature type="region of interest" description="Disordered" evidence="6">
    <location>
        <begin position="234"/>
        <end position="275"/>
    </location>
</feature>
<dbReference type="GO" id="GO:0015095">
    <property type="term" value="F:magnesium ion transmembrane transporter activity"/>
    <property type="evidence" value="ECO:0007669"/>
    <property type="project" value="InterPro"/>
</dbReference>
<dbReference type="InterPro" id="IPR044089">
    <property type="entry name" value="Alr1-like"/>
</dbReference>
<dbReference type="CDD" id="cd12829">
    <property type="entry name" value="Alr1p-like"/>
    <property type="match status" value="1"/>
</dbReference>
<gene>
    <name evidence="8" type="ORF">PV09_00202</name>
</gene>
<proteinExistence type="inferred from homology"/>
<feature type="transmembrane region" description="Helical" evidence="7">
    <location>
        <begin position="585"/>
        <end position="608"/>
    </location>
</feature>
<dbReference type="GeneID" id="27308175"/>
<evidence type="ECO:0000256" key="7">
    <source>
        <dbReference type="SAM" id="Phobius"/>
    </source>
</evidence>
<dbReference type="Gene3D" id="3.30.460.20">
    <property type="entry name" value="CorA soluble domain-like"/>
    <property type="match status" value="1"/>
</dbReference>
<evidence type="ECO:0000256" key="4">
    <source>
        <dbReference type="ARBA" id="ARBA00022989"/>
    </source>
</evidence>
<feature type="compositionally biased region" description="Polar residues" evidence="6">
    <location>
        <begin position="248"/>
        <end position="267"/>
    </location>
</feature>
<dbReference type="GO" id="GO:0010961">
    <property type="term" value="P:intracellular magnesium ion homeostasis"/>
    <property type="evidence" value="ECO:0007669"/>
    <property type="project" value="TreeGrafter"/>
</dbReference>
<feature type="compositionally biased region" description="Low complexity" evidence="6">
    <location>
        <begin position="122"/>
        <end position="143"/>
    </location>
</feature>
<dbReference type="OrthoDB" id="29879at2759"/>
<evidence type="ECO:0000313" key="9">
    <source>
        <dbReference type="Proteomes" id="UP000053259"/>
    </source>
</evidence>
<keyword evidence="3 7" id="KW-0812">Transmembrane</keyword>
<dbReference type="InParanoid" id="A0A0D1Y2K2"/>
<comment type="subcellular location">
    <subcellularLocation>
        <location evidence="1">Membrane</location>
        <topology evidence="1">Multi-pass membrane protein</topology>
    </subcellularLocation>
</comment>
<dbReference type="HOGENOM" id="CLU_007127_6_1_1"/>
<feature type="region of interest" description="Disordered" evidence="6">
    <location>
        <begin position="81"/>
        <end position="217"/>
    </location>
</feature>
<evidence type="ECO:0000256" key="2">
    <source>
        <dbReference type="ARBA" id="ARBA00009765"/>
    </source>
</evidence>
<feature type="transmembrane region" description="Helical" evidence="7">
    <location>
        <begin position="620"/>
        <end position="641"/>
    </location>
</feature>
<keyword evidence="5 7" id="KW-0472">Membrane</keyword>
<evidence type="ECO:0000256" key="5">
    <source>
        <dbReference type="ARBA" id="ARBA00023136"/>
    </source>
</evidence>
<protein>
    <submittedName>
        <fullName evidence="8">Uncharacterized protein</fullName>
    </submittedName>
</protein>
<accession>A0A0D1Y2K2</accession>
<dbReference type="GO" id="GO:0005886">
    <property type="term" value="C:plasma membrane"/>
    <property type="evidence" value="ECO:0007669"/>
    <property type="project" value="TreeGrafter"/>
</dbReference>
<comment type="similarity">
    <text evidence="2">Belongs to the CorA metal ion transporter (MIT) (TC 1.A.35) family.</text>
</comment>
<dbReference type="Pfam" id="PF01544">
    <property type="entry name" value="CorA"/>
    <property type="match status" value="1"/>
</dbReference>